<dbReference type="AlphaFoldDB" id="A0A9W6BR87"/>
<feature type="compositionally biased region" description="Low complexity" evidence="1">
    <location>
        <begin position="55"/>
        <end position="74"/>
    </location>
</feature>
<feature type="compositionally biased region" description="Low complexity" evidence="1">
    <location>
        <begin position="144"/>
        <end position="158"/>
    </location>
</feature>
<dbReference type="Proteomes" id="UP001165080">
    <property type="component" value="Unassembled WGS sequence"/>
</dbReference>
<keyword evidence="3" id="KW-1185">Reference proteome</keyword>
<organism evidence="2 3">
    <name type="scientific">Pleodorina starrii</name>
    <dbReference type="NCBI Taxonomy" id="330485"/>
    <lineage>
        <taxon>Eukaryota</taxon>
        <taxon>Viridiplantae</taxon>
        <taxon>Chlorophyta</taxon>
        <taxon>core chlorophytes</taxon>
        <taxon>Chlorophyceae</taxon>
        <taxon>CS clade</taxon>
        <taxon>Chlamydomonadales</taxon>
        <taxon>Volvocaceae</taxon>
        <taxon>Pleodorina</taxon>
    </lineage>
</organism>
<proteinExistence type="predicted"/>
<sequence length="183" mass="19030">MTASVDDSINVFLVTNSCRLDHTVRGRVSRALLRRWSAENSLRQRGSTRQPPPATSSSSSHPQPPAQQHQQPPAQRRRESAEGGAVAVVGSPACPGSTALTPPRAQEPAASPPPLSQRPSGATWGVAGGAQGSRCNGGPDSRRAGPGRAAQGRAAAEGEIADRRGPRRHGGLLLQCRRGSSTT</sequence>
<dbReference type="EMBL" id="BRXU01000017">
    <property type="protein sequence ID" value="GLC56899.1"/>
    <property type="molecule type" value="Genomic_DNA"/>
</dbReference>
<comment type="caution">
    <text evidence="2">The sequence shown here is derived from an EMBL/GenBank/DDBJ whole genome shotgun (WGS) entry which is preliminary data.</text>
</comment>
<accession>A0A9W6BR87</accession>
<evidence type="ECO:0000256" key="1">
    <source>
        <dbReference type="SAM" id="MobiDB-lite"/>
    </source>
</evidence>
<protein>
    <submittedName>
        <fullName evidence="2">Uncharacterized protein</fullName>
    </submittedName>
</protein>
<reference evidence="2 3" key="1">
    <citation type="journal article" date="2023" name="Commun. Biol.">
        <title>Reorganization of the ancestral sex-determining regions during the evolution of trioecy in Pleodorina starrii.</title>
        <authorList>
            <person name="Takahashi K."/>
            <person name="Suzuki S."/>
            <person name="Kawai-Toyooka H."/>
            <person name="Yamamoto K."/>
            <person name="Hamaji T."/>
            <person name="Ootsuki R."/>
            <person name="Yamaguchi H."/>
            <person name="Kawachi M."/>
            <person name="Higashiyama T."/>
            <person name="Nozaki H."/>
        </authorList>
    </citation>
    <scope>NUCLEOTIDE SEQUENCE [LARGE SCALE GENOMIC DNA]</scope>
    <source>
        <strain evidence="2 3">NIES-4479</strain>
    </source>
</reference>
<evidence type="ECO:0000313" key="3">
    <source>
        <dbReference type="Proteomes" id="UP001165080"/>
    </source>
</evidence>
<name>A0A9W6BR87_9CHLO</name>
<gene>
    <name evidence="2" type="primary">PLESTBF000559</name>
    <name evidence="2" type="ORF">PLESTB_001161300</name>
</gene>
<evidence type="ECO:0000313" key="2">
    <source>
        <dbReference type="EMBL" id="GLC56899.1"/>
    </source>
</evidence>
<feature type="region of interest" description="Disordered" evidence="1">
    <location>
        <begin position="39"/>
        <end position="183"/>
    </location>
</feature>